<dbReference type="InterPro" id="IPR006054">
    <property type="entry name" value="DnaQ"/>
</dbReference>
<dbReference type="GO" id="GO:0005524">
    <property type="term" value="F:ATP binding"/>
    <property type="evidence" value="ECO:0007669"/>
    <property type="project" value="UniProtKB-UniRule"/>
</dbReference>
<evidence type="ECO:0000256" key="4">
    <source>
        <dbReference type="ARBA" id="ARBA00022722"/>
    </source>
</evidence>
<keyword evidence="9" id="KW-0239">DNA-directed DNA polymerase</keyword>
<comment type="caution">
    <text evidence="13">The sequence shown here is derived from an EMBL/GenBank/DDBJ whole genome shotgun (WGS) entry which is preliminary data.</text>
</comment>
<dbReference type="Pfam" id="PF13307">
    <property type="entry name" value="Helicase_C_2"/>
    <property type="match status" value="1"/>
</dbReference>
<keyword evidence="13" id="KW-0347">Helicase</keyword>
<feature type="binding site" evidence="10">
    <location>
        <begin position="295"/>
        <end position="302"/>
    </location>
    <ligand>
        <name>ATP</name>
        <dbReference type="ChEBI" id="CHEBI:30616"/>
    </ligand>
</feature>
<dbReference type="InterPro" id="IPR013520">
    <property type="entry name" value="Ribonucl_H"/>
</dbReference>
<dbReference type="InterPro" id="IPR027417">
    <property type="entry name" value="P-loop_NTPase"/>
</dbReference>
<keyword evidence="3" id="KW-0235">DNA replication</keyword>
<keyword evidence="2" id="KW-0548">Nucleotidyltransferase</keyword>
<dbReference type="InterPro" id="IPR006555">
    <property type="entry name" value="ATP-dep_Helicase_C"/>
</dbReference>
<proteinExistence type="inferred from homology"/>
<dbReference type="GO" id="GO:0008408">
    <property type="term" value="F:3'-5' exonuclease activity"/>
    <property type="evidence" value="ECO:0007669"/>
    <property type="project" value="UniProtKB-UniRule"/>
</dbReference>
<evidence type="ECO:0000256" key="10">
    <source>
        <dbReference type="HAMAP-Rule" id="MF_02206"/>
    </source>
</evidence>
<accession>A0AAW8TWS7</accession>
<evidence type="ECO:0000256" key="5">
    <source>
        <dbReference type="ARBA" id="ARBA00022741"/>
    </source>
</evidence>
<comment type="similarity">
    <text evidence="10 11">Belongs to the helicase family. DinG subfamily. Type 2 sub-subfamily.</text>
</comment>
<dbReference type="EC" id="3.1.-.-" evidence="10 11"/>
<evidence type="ECO:0000259" key="12">
    <source>
        <dbReference type="PROSITE" id="PS51193"/>
    </source>
</evidence>
<dbReference type="GO" id="GO:0004386">
    <property type="term" value="F:helicase activity"/>
    <property type="evidence" value="ECO:0007669"/>
    <property type="project" value="UniProtKB-KW"/>
</dbReference>
<dbReference type="SMART" id="SM00491">
    <property type="entry name" value="HELICc2"/>
    <property type="match status" value="1"/>
</dbReference>
<dbReference type="PANTHER" id="PTHR30231:SF41">
    <property type="entry name" value="DNA POLYMERASE III SUBUNIT EPSILON"/>
    <property type="match status" value="1"/>
</dbReference>
<dbReference type="SUPFAM" id="SSF52540">
    <property type="entry name" value="P-loop containing nucleoside triphosphate hydrolases"/>
    <property type="match status" value="1"/>
</dbReference>
<dbReference type="Pfam" id="PF00929">
    <property type="entry name" value="RNase_T"/>
    <property type="match status" value="1"/>
</dbReference>
<feature type="domain" description="Helicase ATP-binding" evidence="12">
    <location>
        <begin position="246"/>
        <end position="547"/>
    </location>
</feature>
<dbReference type="NCBIfam" id="TIGR00573">
    <property type="entry name" value="dnaq"/>
    <property type="match status" value="1"/>
</dbReference>
<keyword evidence="1" id="KW-0808">Transferase</keyword>
<dbReference type="InterPro" id="IPR014013">
    <property type="entry name" value="Helic_SF1/SF2_ATP-bd_DinG/Rad3"/>
</dbReference>
<dbReference type="HAMAP" id="MF_02206">
    <property type="entry name" value="DinG_exonucl"/>
    <property type="match status" value="1"/>
</dbReference>
<name>A0AAW8TWS7_9ENTE</name>
<keyword evidence="7 10" id="KW-0269">Exonuclease</keyword>
<keyword evidence="8 10" id="KW-0067">ATP-binding</keyword>
<keyword evidence="4 10" id="KW-0540">Nuclease</keyword>
<evidence type="ECO:0000256" key="1">
    <source>
        <dbReference type="ARBA" id="ARBA00022679"/>
    </source>
</evidence>
<dbReference type="AlphaFoldDB" id="A0AAW8TWS7"/>
<dbReference type="GO" id="GO:0045004">
    <property type="term" value="P:DNA replication proofreading"/>
    <property type="evidence" value="ECO:0007669"/>
    <property type="project" value="TreeGrafter"/>
</dbReference>
<protein>
    <recommendedName>
        <fullName evidence="10 11">3'-5' exonuclease DinG</fullName>
        <ecNumber evidence="10 11">3.1.-.-</ecNumber>
    </recommendedName>
</protein>
<evidence type="ECO:0000256" key="11">
    <source>
        <dbReference type="RuleBase" id="RU364106"/>
    </source>
</evidence>
<dbReference type="GO" id="GO:0005829">
    <property type="term" value="C:cytosol"/>
    <property type="evidence" value="ECO:0007669"/>
    <property type="project" value="TreeGrafter"/>
</dbReference>
<organism evidence="13 14">
    <name type="scientific">Enterococcus asini</name>
    <dbReference type="NCBI Taxonomy" id="57732"/>
    <lineage>
        <taxon>Bacteria</taxon>
        <taxon>Bacillati</taxon>
        <taxon>Bacillota</taxon>
        <taxon>Bacilli</taxon>
        <taxon>Lactobacillales</taxon>
        <taxon>Enterococcaceae</taxon>
        <taxon>Enterococcus</taxon>
    </lineage>
</organism>
<dbReference type="InterPro" id="IPR012337">
    <property type="entry name" value="RNaseH-like_sf"/>
</dbReference>
<evidence type="ECO:0000256" key="8">
    <source>
        <dbReference type="ARBA" id="ARBA00022840"/>
    </source>
</evidence>
<feature type="short sequence motif" description="DEAH box" evidence="10">
    <location>
        <begin position="473"/>
        <end position="476"/>
    </location>
</feature>
<dbReference type="InterPro" id="IPR036397">
    <property type="entry name" value="RNaseH_sf"/>
</dbReference>
<dbReference type="SUPFAM" id="SSF53098">
    <property type="entry name" value="Ribonuclease H-like"/>
    <property type="match status" value="1"/>
</dbReference>
<evidence type="ECO:0000313" key="14">
    <source>
        <dbReference type="Proteomes" id="UP001256711"/>
    </source>
</evidence>
<evidence type="ECO:0000256" key="2">
    <source>
        <dbReference type="ARBA" id="ARBA00022695"/>
    </source>
</evidence>
<dbReference type="EMBL" id="JARQBJ010000001">
    <property type="protein sequence ID" value="MDT2809377.1"/>
    <property type="molecule type" value="Genomic_DNA"/>
</dbReference>
<gene>
    <name evidence="10 11" type="primary">dinG</name>
    <name evidence="13" type="ORF">P7H43_02560</name>
</gene>
<dbReference type="CDD" id="cd06127">
    <property type="entry name" value="DEDDh"/>
    <property type="match status" value="1"/>
</dbReference>
<dbReference type="GO" id="GO:0003677">
    <property type="term" value="F:DNA binding"/>
    <property type="evidence" value="ECO:0007669"/>
    <property type="project" value="InterPro"/>
</dbReference>
<keyword evidence="5 10" id="KW-0547">Nucleotide-binding</keyword>
<dbReference type="PROSITE" id="PS51193">
    <property type="entry name" value="HELICASE_ATP_BIND_2"/>
    <property type="match status" value="1"/>
</dbReference>
<evidence type="ECO:0000256" key="7">
    <source>
        <dbReference type="ARBA" id="ARBA00022839"/>
    </source>
</evidence>
<dbReference type="Gene3D" id="3.30.420.10">
    <property type="entry name" value="Ribonuclease H-like superfamily/Ribonuclease H"/>
    <property type="match status" value="1"/>
</dbReference>
<dbReference type="PANTHER" id="PTHR30231">
    <property type="entry name" value="DNA POLYMERASE III SUBUNIT EPSILON"/>
    <property type="match status" value="1"/>
</dbReference>
<keyword evidence="6 10" id="KW-0378">Hydrolase</keyword>
<dbReference type="InterPro" id="IPR006310">
    <property type="entry name" value="DinG"/>
</dbReference>
<dbReference type="FunFam" id="3.30.420.10:FF:000045">
    <property type="entry name" value="3'-5' exonuclease DinG"/>
    <property type="match status" value="1"/>
</dbReference>
<sequence>MKNDQIYAVVDIETTGTDPQTDRIIQFGCVLVKNGEIINRFATDVNPNKMIPKQIQNLTKITNARVQRAPYFEDIAPTLSNLLADTVFVAHNIYFDYQFLNHELLRCGMPKLTIPGIDTVELAQIFLPKEPSFRLMDLANRFGLTHENPHQADSDAEVTAMLLLYIESVMRSLPLVTMEQIARLASHTGMQTGTFIKKVTQEMRQLTTPLPEELMVVSGIALKRKTVPFFSYNLYEKNFPLKKRGKEKLFGDKLVFYKEQARLMNLVYRHFAPEVTPASDTPEKTPAQKDLLIEAATGMGKTIGYLLPLAYLATPEQPLVVSTASLLLQDQLLTQDVPKVNAVLPQPLVGTVIKGQRHYLDLARFQAKLTTAPQQKQYQLYQMATLVWLTQTTTGDFDELNLVSLKHPFFQDVCHRGLASLEKDSPFYAHDFLRFLSKRMKASNLLIVNHAFLARESLRKEPFLPQSRYLIIDEAHHLATSCEQAERQCVATGAFRKSMHQVTAEKGLFEQVTTLFESQPQFLSHLGIYAQELQGLVENQEILLTALLEEATTSEEIVITQEQMMSLSLEAQKAKSKILLYYEEAAWLSRELRKDCQNVELTLTTTEELLVADFQEYLASVNEQGLMMKNWLTDWRQELVHFLIPDKNRLTGECQLLDLSAPLLPRTKWYPRYEKILYVGGTLKVSGNQHYISRRLGIPEAPLKVVPAPFDYGTQTQLLVPAEGPLINEQSPEEYDAYLIRTIEGLIRSVSRPILILFTAHDVLQKVYSALHKQFLVEGREILAQGMGGSREKLLRRFSRSKDSVLLGADSFWEGVDLPGEQLEVLVVTRLPFENPKRPLVAARNRYLEEQGLNPFSQVALPQAALRLRQAYGRLVRSPQDRGVMIVLDRRLVTSYYGHRLTKAFPKKAKVQECSIKQLEEKLSWLKKATDSEKNE</sequence>
<evidence type="ECO:0000313" key="13">
    <source>
        <dbReference type="EMBL" id="MDT2809377.1"/>
    </source>
</evidence>
<evidence type="ECO:0000256" key="3">
    <source>
        <dbReference type="ARBA" id="ARBA00022705"/>
    </source>
</evidence>
<dbReference type="Gene3D" id="3.40.50.300">
    <property type="entry name" value="P-loop containing nucleotide triphosphate hydrolases"/>
    <property type="match status" value="2"/>
</dbReference>
<dbReference type="RefSeq" id="WP_311834983.1">
    <property type="nucleotide sequence ID" value="NZ_JARQBJ010000001.1"/>
</dbReference>
<reference evidence="13" key="1">
    <citation type="submission" date="2023-03" db="EMBL/GenBank/DDBJ databases">
        <authorList>
            <person name="Shen W."/>
            <person name="Cai J."/>
        </authorList>
    </citation>
    <scope>NUCLEOTIDE SEQUENCE</scope>
    <source>
        <strain evidence="13">B226-2</strain>
    </source>
</reference>
<comment type="function">
    <text evidence="10 11">3'-5' exonuclease.</text>
</comment>
<dbReference type="GO" id="GO:0016818">
    <property type="term" value="F:hydrolase activity, acting on acid anhydrides, in phosphorus-containing anhydrides"/>
    <property type="evidence" value="ECO:0007669"/>
    <property type="project" value="InterPro"/>
</dbReference>
<dbReference type="NCBIfam" id="TIGR01407">
    <property type="entry name" value="dinG_rel"/>
    <property type="match status" value="1"/>
</dbReference>
<evidence type="ECO:0000256" key="6">
    <source>
        <dbReference type="ARBA" id="ARBA00022801"/>
    </source>
</evidence>
<dbReference type="Proteomes" id="UP001256711">
    <property type="component" value="Unassembled WGS sequence"/>
</dbReference>
<dbReference type="SMART" id="SM00479">
    <property type="entry name" value="EXOIII"/>
    <property type="match status" value="1"/>
</dbReference>
<dbReference type="GO" id="GO:0003887">
    <property type="term" value="F:DNA-directed DNA polymerase activity"/>
    <property type="evidence" value="ECO:0007669"/>
    <property type="project" value="UniProtKB-KW"/>
</dbReference>
<evidence type="ECO:0000256" key="9">
    <source>
        <dbReference type="ARBA" id="ARBA00022932"/>
    </source>
</evidence>